<organism evidence="13 14">
    <name type="scientific">Winogradskyella aurantia</name>
    <dbReference type="NCBI Taxonomy" id="1915063"/>
    <lineage>
        <taxon>Bacteria</taxon>
        <taxon>Pseudomonadati</taxon>
        <taxon>Bacteroidota</taxon>
        <taxon>Flavobacteriia</taxon>
        <taxon>Flavobacteriales</taxon>
        <taxon>Flavobacteriaceae</taxon>
        <taxon>Winogradskyella</taxon>
    </lineage>
</organism>
<dbReference type="InterPro" id="IPR036942">
    <property type="entry name" value="Beta-barrel_TonB_sf"/>
</dbReference>
<dbReference type="Gene3D" id="2.40.170.20">
    <property type="entry name" value="TonB-dependent receptor, beta-barrel domain"/>
    <property type="match status" value="1"/>
</dbReference>
<name>A0A265UW88_9FLAO</name>
<protein>
    <submittedName>
        <fullName evidence="13">SusC/RagA family TonB-linked outer membrane protein</fullName>
    </submittedName>
</protein>
<evidence type="ECO:0000256" key="7">
    <source>
        <dbReference type="ARBA" id="ARBA00023237"/>
    </source>
</evidence>
<evidence type="ECO:0000313" key="14">
    <source>
        <dbReference type="Proteomes" id="UP000216840"/>
    </source>
</evidence>
<dbReference type="Proteomes" id="UP000216840">
    <property type="component" value="Unassembled WGS sequence"/>
</dbReference>
<evidence type="ECO:0000256" key="1">
    <source>
        <dbReference type="ARBA" id="ARBA00004571"/>
    </source>
</evidence>
<evidence type="ECO:0000256" key="6">
    <source>
        <dbReference type="ARBA" id="ARBA00023136"/>
    </source>
</evidence>
<evidence type="ECO:0000256" key="5">
    <source>
        <dbReference type="ARBA" id="ARBA00023077"/>
    </source>
</evidence>
<reference evidence="13 14" key="1">
    <citation type="submission" date="2017-05" db="EMBL/GenBank/DDBJ databases">
        <title>The draft genome sequence of Idiomarina salinarum WNB302.</title>
        <authorList>
            <person name="Sun Y."/>
            <person name="Chen B."/>
            <person name="Du Z."/>
        </authorList>
    </citation>
    <scope>NUCLEOTIDE SEQUENCE [LARGE SCALE GENOMIC DNA]</scope>
    <source>
        <strain evidence="13 14">WNB302</strain>
    </source>
</reference>
<dbReference type="InterPro" id="IPR023996">
    <property type="entry name" value="TonB-dep_OMP_SusC/RagA"/>
</dbReference>
<dbReference type="InterPro" id="IPR037066">
    <property type="entry name" value="Plug_dom_sf"/>
</dbReference>
<feature type="chain" id="PRO_5012199079" evidence="10">
    <location>
        <begin position="22"/>
        <end position="971"/>
    </location>
</feature>
<keyword evidence="2 8" id="KW-0813">Transport</keyword>
<dbReference type="Pfam" id="PF13715">
    <property type="entry name" value="CarbopepD_reg_2"/>
    <property type="match status" value="1"/>
</dbReference>
<dbReference type="SUPFAM" id="SSF56935">
    <property type="entry name" value="Porins"/>
    <property type="match status" value="1"/>
</dbReference>
<dbReference type="Pfam" id="PF07715">
    <property type="entry name" value="Plug"/>
    <property type="match status" value="1"/>
</dbReference>
<evidence type="ECO:0000259" key="12">
    <source>
        <dbReference type="Pfam" id="PF07715"/>
    </source>
</evidence>
<dbReference type="GO" id="GO:0009279">
    <property type="term" value="C:cell outer membrane"/>
    <property type="evidence" value="ECO:0007669"/>
    <property type="project" value="UniProtKB-SubCell"/>
</dbReference>
<evidence type="ECO:0000256" key="3">
    <source>
        <dbReference type="ARBA" id="ARBA00022452"/>
    </source>
</evidence>
<dbReference type="InterPro" id="IPR008969">
    <property type="entry name" value="CarboxyPept-like_regulatory"/>
</dbReference>
<evidence type="ECO:0000256" key="2">
    <source>
        <dbReference type="ARBA" id="ARBA00022448"/>
    </source>
</evidence>
<keyword evidence="6 8" id="KW-0472">Membrane</keyword>
<comment type="subcellular location">
    <subcellularLocation>
        <location evidence="1 8">Cell outer membrane</location>
        <topology evidence="1 8">Multi-pass membrane protein</topology>
    </subcellularLocation>
</comment>
<feature type="signal peptide" evidence="10">
    <location>
        <begin position="1"/>
        <end position="21"/>
    </location>
</feature>
<keyword evidence="3 8" id="KW-1134">Transmembrane beta strand</keyword>
<evidence type="ECO:0000256" key="8">
    <source>
        <dbReference type="PROSITE-ProRule" id="PRU01360"/>
    </source>
</evidence>
<feature type="domain" description="TonB-dependent receptor plug" evidence="12">
    <location>
        <begin position="114"/>
        <end position="234"/>
    </location>
</feature>
<dbReference type="RefSeq" id="WP_094968121.1">
    <property type="nucleotide sequence ID" value="NZ_NGJN01000003.1"/>
</dbReference>
<evidence type="ECO:0000256" key="4">
    <source>
        <dbReference type="ARBA" id="ARBA00022692"/>
    </source>
</evidence>
<feature type="domain" description="TonB-dependent receptor-like beta-barrel" evidence="11">
    <location>
        <begin position="386"/>
        <end position="922"/>
    </location>
</feature>
<comment type="similarity">
    <text evidence="8 9">Belongs to the TonB-dependent receptor family.</text>
</comment>
<dbReference type="NCBIfam" id="TIGR04057">
    <property type="entry name" value="SusC_RagA_signa"/>
    <property type="match status" value="1"/>
</dbReference>
<keyword evidence="10" id="KW-0732">Signal</keyword>
<keyword evidence="7 8" id="KW-0998">Cell outer membrane</keyword>
<dbReference type="Gene3D" id="2.60.40.1120">
    <property type="entry name" value="Carboxypeptidase-like, regulatory domain"/>
    <property type="match status" value="1"/>
</dbReference>
<dbReference type="FunFam" id="2.60.40.1120:FF:000003">
    <property type="entry name" value="Outer membrane protein Omp121"/>
    <property type="match status" value="1"/>
</dbReference>
<dbReference type="SUPFAM" id="SSF49464">
    <property type="entry name" value="Carboxypeptidase regulatory domain-like"/>
    <property type="match status" value="1"/>
</dbReference>
<dbReference type="AlphaFoldDB" id="A0A265UW88"/>
<proteinExistence type="inferred from homology"/>
<keyword evidence="4 8" id="KW-0812">Transmembrane</keyword>
<sequence length="971" mass="106726">MKTFLNALLVILIMVPATLMAQTTVTGTVTDKANAMPLPGVNVIIKGTSRGTSTDFDGNFSLEVSQGETLVISYLGYTPQEILFSGQATIDVALVEDAAQLDEVVLIGYGATTKQDATGAVEKVGDEDFNRGAIVAPQQLIAGKAAGVRVTTGGGAAGEGGEIRIRGGASIGTEFGATNDPLIVIDGLPIDQRGGAQGSRNALNAINPADIEDFVVLKDASATAIYGSRASNGVILITTKKGSANQPLKLEYGIQASTRRITNTVDNLSAAQYRQVAEADGVDPSEFGNANTNWQDEIYTTGIGAIHNITASKGYENFSFRVNYNHVSQEGPLLGDLYERNGFNTSFVHRFLDNDLKITAIARGIQDEYQYAEDGAIGAAVRFDPTQPIRNPDGSFYQYGTTANLAPANPLFTLAETEDRQTIQRFIGNFNIDYNFWFLRDLKLSVNGGIDYAENSGFRFAPANPNNAGAFNFNGQSQGLNRNTSLDFLLNYKTFVESINTNIDITAGHAFQEFYIRTDIDEVSGPNTTIDTDINRNALLSYFARASFDIADRYLISASFRRDGSSRFSEDNRFGNFPGVSVGWKLMNESWMQDSFFSNLKLRAGWGVTGQQEIGQNYGFQGIYTPSRNDQANIQFGTTINGEPIFIRTLRPEGFDENIKWEETTQYNVALDYGFFNNRLSGTIDFYYRETEDLLATVPVPSGSNLRDLITTNVGEITSRGLELTVNGVIFQKENFGWDTNFNVTFQEQEVTRLSLNNDPNAFFLVGGISGGVGNNIQILRPGFDPTTFFVFRQVYDNEGNPIEGSYVDVNGDNQITEADRQPYKKATPDAFIGWTNNLRYKNFDLNFTFRGSFGNYVYNNNASDTGNLNAITNQPGYLANGHASVLDTGFTNQNLFSDLYIERADFVRLDNISLGYTIPFEKMTLRTSLTATNLFVITEYSGLDPEIGNGIQNNFYPRTRDVVLGLNFTF</sequence>
<dbReference type="OrthoDB" id="9768177at2"/>
<keyword evidence="14" id="KW-1185">Reference proteome</keyword>
<dbReference type="InterPro" id="IPR000531">
    <property type="entry name" value="Beta-barrel_TonB"/>
</dbReference>
<dbReference type="EMBL" id="NGJN01000003">
    <property type="protein sequence ID" value="OZV69347.1"/>
    <property type="molecule type" value="Genomic_DNA"/>
</dbReference>
<dbReference type="NCBIfam" id="TIGR04056">
    <property type="entry name" value="OMP_RagA_SusC"/>
    <property type="match status" value="1"/>
</dbReference>
<evidence type="ECO:0000256" key="10">
    <source>
        <dbReference type="SAM" id="SignalP"/>
    </source>
</evidence>
<dbReference type="Pfam" id="PF00593">
    <property type="entry name" value="TonB_dep_Rec_b-barrel"/>
    <property type="match status" value="1"/>
</dbReference>
<keyword evidence="5 9" id="KW-0798">TonB box</keyword>
<dbReference type="PROSITE" id="PS52016">
    <property type="entry name" value="TONB_DEPENDENT_REC_3"/>
    <property type="match status" value="1"/>
</dbReference>
<dbReference type="Gene3D" id="2.170.130.10">
    <property type="entry name" value="TonB-dependent receptor, plug domain"/>
    <property type="match status" value="1"/>
</dbReference>
<evidence type="ECO:0000313" key="13">
    <source>
        <dbReference type="EMBL" id="OZV69347.1"/>
    </source>
</evidence>
<evidence type="ECO:0000259" key="11">
    <source>
        <dbReference type="Pfam" id="PF00593"/>
    </source>
</evidence>
<gene>
    <name evidence="13" type="ORF">CA834_07790</name>
</gene>
<evidence type="ECO:0000256" key="9">
    <source>
        <dbReference type="RuleBase" id="RU003357"/>
    </source>
</evidence>
<dbReference type="InterPro" id="IPR023997">
    <property type="entry name" value="TonB-dep_OMP_SusC/RagA_CS"/>
</dbReference>
<dbReference type="InterPro" id="IPR039426">
    <property type="entry name" value="TonB-dep_rcpt-like"/>
</dbReference>
<dbReference type="InterPro" id="IPR012910">
    <property type="entry name" value="Plug_dom"/>
</dbReference>
<accession>A0A265UW88</accession>
<comment type="caution">
    <text evidence="13">The sequence shown here is derived from an EMBL/GenBank/DDBJ whole genome shotgun (WGS) entry which is preliminary data.</text>
</comment>